<feature type="region of interest" description="Disordered" evidence="3">
    <location>
        <begin position="52"/>
        <end position="96"/>
    </location>
</feature>
<feature type="region of interest" description="Disordered" evidence="3">
    <location>
        <begin position="413"/>
        <end position="445"/>
    </location>
</feature>
<dbReference type="Gene3D" id="4.10.60.10">
    <property type="entry name" value="Zinc finger, CCHC-type"/>
    <property type="match status" value="1"/>
</dbReference>
<dbReference type="SUPFAM" id="SSF56672">
    <property type="entry name" value="DNA/RNA polymerases"/>
    <property type="match status" value="1"/>
</dbReference>
<dbReference type="Pfam" id="PF07245">
    <property type="entry name" value="Phlebovirus_G2"/>
    <property type="match status" value="1"/>
</dbReference>
<dbReference type="PROSITE" id="PS50158">
    <property type="entry name" value="ZF_CCHC"/>
    <property type="match status" value="1"/>
</dbReference>
<dbReference type="SUPFAM" id="SSF53098">
    <property type="entry name" value="Ribonuclease H-like"/>
    <property type="match status" value="1"/>
</dbReference>
<keyword evidence="8" id="KW-1185">Reference proteome</keyword>
<dbReference type="PANTHER" id="PTHR47331">
    <property type="entry name" value="PHD-TYPE DOMAIN-CONTAINING PROTEIN"/>
    <property type="match status" value="1"/>
</dbReference>
<dbReference type="InterPro" id="IPR012337">
    <property type="entry name" value="RNaseH-like_sf"/>
</dbReference>
<dbReference type="InterPro" id="IPR036397">
    <property type="entry name" value="RNaseH_sf"/>
</dbReference>
<dbReference type="InterPro" id="IPR008042">
    <property type="entry name" value="Retrotrans_Pao"/>
</dbReference>
<dbReference type="Gene3D" id="1.10.340.70">
    <property type="match status" value="1"/>
</dbReference>
<evidence type="ECO:0008006" key="9">
    <source>
        <dbReference type="Google" id="ProtNLM"/>
    </source>
</evidence>
<dbReference type="InterPro" id="IPR008737">
    <property type="entry name" value="DUF1758"/>
</dbReference>
<dbReference type="Pfam" id="PF18701">
    <property type="entry name" value="DUF5641"/>
    <property type="match status" value="1"/>
</dbReference>
<proteinExistence type="predicted"/>
<dbReference type="InterPro" id="IPR043502">
    <property type="entry name" value="DNA/RNA_pol_sf"/>
</dbReference>
<dbReference type="SUPFAM" id="SSF57756">
    <property type="entry name" value="Retrovirus zinc finger-like domains"/>
    <property type="match status" value="1"/>
</dbReference>
<feature type="region of interest" description="Disordered" evidence="3">
    <location>
        <begin position="1803"/>
        <end position="1863"/>
    </location>
</feature>
<evidence type="ECO:0000259" key="6">
    <source>
        <dbReference type="PROSITE" id="PS50994"/>
    </source>
</evidence>
<dbReference type="GO" id="GO:0015074">
    <property type="term" value="P:DNA integration"/>
    <property type="evidence" value="ECO:0007669"/>
    <property type="project" value="InterPro"/>
</dbReference>
<dbReference type="SMART" id="SM00343">
    <property type="entry name" value="ZnF_C2HC"/>
    <property type="match status" value="2"/>
</dbReference>
<evidence type="ECO:0000259" key="5">
    <source>
        <dbReference type="PROSITE" id="PS50878"/>
    </source>
</evidence>
<dbReference type="GO" id="GO:0008270">
    <property type="term" value="F:zinc ion binding"/>
    <property type="evidence" value="ECO:0007669"/>
    <property type="project" value="UniProtKB-KW"/>
</dbReference>
<reference evidence="7" key="1">
    <citation type="submission" date="2023-06" db="EMBL/GenBank/DDBJ databases">
        <title>Genomic analysis of the entomopathogenic nematode Steinernema hermaphroditum.</title>
        <authorList>
            <person name="Schwarz E.M."/>
            <person name="Heppert J.K."/>
            <person name="Baniya A."/>
            <person name="Schwartz H.T."/>
            <person name="Tan C.-H."/>
            <person name="Antoshechkin I."/>
            <person name="Sternberg P.W."/>
            <person name="Goodrich-Blair H."/>
            <person name="Dillman A.R."/>
        </authorList>
    </citation>
    <scope>NUCLEOTIDE SEQUENCE</scope>
    <source>
        <strain evidence="7">PS9179</strain>
        <tissue evidence="7">Whole animal</tissue>
    </source>
</reference>
<dbReference type="PROSITE" id="PS50878">
    <property type="entry name" value="RT_POL"/>
    <property type="match status" value="1"/>
</dbReference>
<dbReference type="InterPro" id="IPR036875">
    <property type="entry name" value="Znf_CCHC_sf"/>
</dbReference>
<evidence type="ECO:0000256" key="3">
    <source>
        <dbReference type="SAM" id="MobiDB-lite"/>
    </source>
</evidence>
<dbReference type="InterPro" id="IPR000477">
    <property type="entry name" value="RT_dom"/>
</dbReference>
<dbReference type="InterPro" id="IPR001584">
    <property type="entry name" value="Integrase_cat-core"/>
</dbReference>
<evidence type="ECO:0000256" key="1">
    <source>
        <dbReference type="PROSITE-ProRule" id="PRU00047"/>
    </source>
</evidence>
<feature type="domain" description="Reverse transcriptase" evidence="5">
    <location>
        <begin position="833"/>
        <end position="1046"/>
    </location>
</feature>
<dbReference type="Proteomes" id="UP001175271">
    <property type="component" value="Unassembled WGS sequence"/>
</dbReference>
<dbReference type="InterPro" id="IPR009878">
    <property type="entry name" value="Phlebovirus_G2_fusion"/>
</dbReference>
<accession>A0AA39IGV2</accession>
<evidence type="ECO:0000313" key="7">
    <source>
        <dbReference type="EMBL" id="KAK0423375.1"/>
    </source>
</evidence>
<dbReference type="Gene3D" id="2.60.40.3770">
    <property type="match status" value="1"/>
</dbReference>
<gene>
    <name evidence="7" type="ORF">QR680_008112</name>
</gene>
<feature type="domain" description="CCHC-type" evidence="4">
    <location>
        <begin position="483"/>
        <end position="497"/>
    </location>
</feature>
<dbReference type="Pfam" id="PF03564">
    <property type="entry name" value="DUF1759"/>
    <property type="match status" value="1"/>
</dbReference>
<feature type="compositionally biased region" description="Basic and acidic residues" evidence="3">
    <location>
        <begin position="1832"/>
        <end position="1844"/>
    </location>
</feature>
<feature type="compositionally biased region" description="Basic residues" evidence="3">
    <location>
        <begin position="52"/>
        <end position="72"/>
    </location>
</feature>
<keyword evidence="1" id="KW-0863">Zinc-finger</keyword>
<dbReference type="InterPro" id="IPR043128">
    <property type="entry name" value="Rev_trsase/Diguanyl_cyclase"/>
</dbReference>
<sequence length="2775" mass="313543">MLKGYGTRNLRMKTVTLGLWSVLPPKENRIQHWCIGKVENIAALRILPPIAGRRRPLKRQSCPHRPRRRSPKGRASPTPAPTRRQSPEPPTMSTHLRSRFTRHLNRLKQTLAEVNTEYDKLREAQEDREASTELRKSLQRHAQGIRSTLAEFDHLEREWRTMIAVMSPEARNTEDQVMATYMTADEGPDFTIEHSKKVLSQLETLSPTVPSTRASPSPSSVYSTAAQQIRLPKYDLKKFNGLPRDWPRFSQSFEAAVNAREDLTDATKLNYLLHSLEGPAAEVVAGFQLVGENYKTCWMKLQTRFGNPQLITRDIYATLDALSCNGESVSETRRFVDRMETVLLQMENMALDINAMPVRLSIEKKLPKWLQNHIFARQINEEDWTMTKLRSALQQILAIAEITQEDTETQAVTTMSIQKADNSRRQKNSTKNQKATKTTPDAEEAHSCIFHQDGPKSHKTENCRSYLSPEKRMERLKELKNVCFKCLKIGHMSKKCRTKVTCTNCNRRNHLSIVCLKKSKTTAAPIVSTPEAEAEVITTATIITSAAASHEDSSRELLLMTKEAPTQNLSTGAKVNALVFFDTASQISFITKKLAEALKLTGGISGKMAVNVFNGSTSIDYTRYTIGIIQTDGRVRKIKVHCVDKLLKPIKTVRLEARNSEAPSAITVECRTPSILIGMDYFFSFVEKRCNGNFNGLQVITTTVGDVLAGYLPTPSSSPTVGAITLAAPEESSEIQINKWFDMETIGIREDPNEKEDEAAWNLFRKTVTYKEGRYHVSLPLKDRDINVPSNEGLAISHLIALKNTTKKKPIIQEKIIETVAEWDKEGIAEKIPDEERDNPTGITMYLPYHIVEKKTSTTTKYRLVHNASAATKGSLSLNKLLYPGENMLPSLLKLLIRFREYEIVATADVEKCFLQIGINKPDRDLLRFIVPKDWNKPFTQENLQYYRFCRMNFGTVSSPFLLAAVLKTHLEKTNTPLDKELLQNTYVDDTIFGAGSIEETQEKMKLACERFAEIGMNLCQHKSSDKSLNQLWKAPDSTSFLGISWSLEKDEISFSLPIMDGCSTKRQLLRKISTLFEPMGLLTPVVLPFRLFIQELWRTDKQWDDTLDERQSAVLAKLIDTTNVVIDLPRIAIEPKTTHDVHVFVDASKNAYAACVYLKAPDRRHQPKLLVAKCRLAPLKGLTIPRMELLAALIGTRLASFVRESSVAPISERVYIWSDSAIVLSWCKNKDVSLPAFVQRRVEEIRQHNFTLRYVNTKNNPADIATRGCTAEQLKNSKLWWHGPPFLELPEDAWPDDLPEKTTLQEETPKVLPEVVAAPVTTPVPQQPMLDTTRFSTLSKLISTMLMILLFIYNVSKTLMKKPLQPSRRTAFRHLVIEAQRNKPPSKAEFSRLQLYEDEQKIIRVGSRMGKSSMSEDARNPIYLPKDHWLTHLIICDVHERTMHSSIDHVATQLRQFFYIPQIRRQVKKTLKKCQHCRNQKIQPFRVPKLPQLPSSRVNRHQPFEASAVDYAGPFNVRANSGIVKLWMAVFTCLTIRAVHIEVADNLSTEEFLRCFRRFAARKGFPKTMLSDNGTNFRGAEKIITDYMEKQNITWKFIPALSPWCGGVYERMIKTIKEALRRSIGKKLIEKHDFITLVTEAEAVVNSRPLTYCSQEGRILRSIDLLIPNGNVTIPACPSLDDKEEEDHDWKSKPDLALNWKITEQRCNRFWQIWKEEYLPILADRSKKGLKQPKGALQRQPRLNEVVIVEDPNQPRNKWKWARICTLLPSEDHHVRSVEVQTADGKKYRRSIATLYPLEAEDDRADEVSECPPAAKEQEEQGSDQSSVTSPDDHNTDRTDELSKTVQKKPKSKTDPPKHNYNLRSRNKISFFVLTIVAIISCLPSAHTTHIGKCGINSTPIYHEACVSEGYVVLQSESKNRTCWMKLDCGDQHIRPLDDPDTSKSPCGPPCKCPDWANDCTLDSRIKEETTDEAAHKAISAMQDPIHLEPTGTFTKPVNKSVFLIELPDSSQTYIRRLDIVHRQIVKNHSISCFGEGPTTGNAAYCQRFKCQANATRFCAAPHLEVQFIRTPSKDVPIRAWFSSITTVYEEPTEPEEETPVCNLSLSCTDHGLQVTTSSPLQCKSQFYEICLVKRDRPVTCLTFKKITDAFLTPPEGKRLNRHEARLRAWNHGNLLWEARETCEGQSLCKIGTCIFCLDVWMNPACFWERVVASTAGLITITVVSICLKIAISKKIIHFIKKIQRCRRRLPRKKAKNEEVSTLWKRLPSREEIPLMSMALVCLITSVHGCTSSANFQADQTDCTTYRNGHVECTYEKTTVLTVRSDTEACALLQDNKFRPQGSLKITAQPVLTCHPVEVFYTRAVTFNTVSSKRCPGMGSCTGQNCALLPPSANLTEFEPYNQLIGVTQCEESCGCLNCGCFMCTDACLFFRTYAVPSPDSEPLKITRCSWKPSAIVDIKLTTNSKEQTFSFHLAPGESITKDNITVATITQSETSASSARWFASSSRSSALLNDFQVVDAKTYHCSDPEAQQCHIDPRLLNCHQADGLAVCQPDGNRMLQHAIKDSALPQIIEANLAERSEGQILQKLQGSAVTLQVTVHRLQVLSRLDYSTCTAEFISLTGCYSCTHGATLIYKCSTDFASTTAQVRCGKYDFTIQCSTDEERKTDILLDDPQVSEQCTVRCPSHVSSAHLAGELYFIQDDAAPQWKLSKPVRAEGESSDSGLLSFHAQLEAAATFFALCDSDQLVVWLEFCELPIPGHLLLETVLKVTALV</sequence>
<dbReference type="InterPro" id="IPR040676">
    <property type="entry name" value="DUF5641"/>
</dbReference>
<feature type="domain" description="Integrase catalytic" evidence="6">
    <location>
        <begin position="1500"/>
        <end position="1677"/>
    </location>
</feature>
<dbReference type="Gene3D" id="3.30.420.10">
    <property type="entry name" value="Ribonuclease H-like superfamily/Ribonuclease H"/>
    <property type="match status" value="1"/>
</dbReference>
<dbReference type="Pfam" id="PF05380">
    <property type="entry name" value="Peptidase_A17"/>
    <property type="match status" value="1"/>
</dbReference>
<feature type="coiled-coil region" evidence="2">
    <location>
        <begin position="97"/>
        <end position="141"/>
    </location>
</feature>
<evidence type="ECO:0000313" key="8">
    <source>
        <dbReference type="Proteomes" id="UP001175271"/>
    </source>
</evidence>
<dbReference type="Pfam" id="PF00078">
    <property type="entry name" value="RVT_1"/>
    <property type="match status" value="1"/>
</dbReference>
<comment type="caution">
    <text evidence="7">The sequence shown here is derived from an EMBL/GenBank/DDBJ whole genome shotgun (WGS) entry which is preliminary data.</text>
</comment>
<dbReference type="GO" id="GO:0019899">
    <property type="term" value="F:enzyme binding"/>
    <property type="evidence" value="ECO:0007669"/>
    <property type="project" value="UniProtKB-ARBA"/>
</dbReference>
<dbReference type="InterPro" id="IPR005312">
    <property type="entry name" value="DUF1759"/>
</dbReference>
<evidence type="ECO:0000256" key="2">
    <source>
        <dbReference type="SAM" id="Coils"/>
    </source>
</evidence>
<feature type="compositionally biased region" description="Polar residues" evidence="3">
    <location>
        <begin position="429"/>
        <end position="439"/>
    </location>
</feature>
<dbReference type="Gene3D" id="2.60.98.50">
    <property type="match status" value="1"/>
</dbReference>
<dbReference type="PANTHER" id="PTHR47331:SF1">
    <property type="entry name" value="GAG-LIKE PROTEIN"/>
    <property type="match status" value="1"/>
</dbReference>
<keyword evidence="2" id="KW-0175">Coiled coil</keyword>
<dbReference type="Pfam" id="PF05585">
    <property type="entry name" value="DUF1758"/>
    <property type="match status" value="1"/>
</dbReference>
<name>A0AA39IGV2_9BILA</name>
<dbReference type="Pfam" id="PF17921">
    <property type="entry name" value="Integrase_H2C2"/>
    <property type="match status" value="1"/>
</dbReference>
<organism evidence="7 8">
    <name type="scientific">Steinernema hermaphroditum</name>
    <dbReference type="NCBI Taxonomy" id="289476"/>
    <lineage>
        <taxon>Eukaryota</taxon>
        <taxon>Metazoa</taxon>
        <taxon>Ecdysozoa</taxon>
        <taxon>Nematoda</taxon>
        <taxon>Chromadorea</taxon>
        <taxon>Rhabditida</taxon>
        <taxon>Tylenchina</taxon>
        <taxon>Panagrolaimomorpha</taxon>
        <taxon>Strongyloidoidea</taxon>
        <taxon>Steinernematidae</taxon>
        <taxon>Steinernema</taxon>
    </lineage>
</organism>
<dbReference type="Gene3D" id="3.10.10.10">
    <property type="entry name" value="HIV Type 1 Reverse Transcriptase, subunit A, domain 1"/>
    <property type="match status" value="1"/>
</dbReference>
<keyword evidence="1" id="KW-0862">Zinc</keyword>
<dbReference type="PROSITE" id="PS50994">
    <property type="entry name" value="INTEGRASE"/>
    <property type="match status" value="1"/>
</dbReference>
<protein>
    <recommendedName>
        <fullName evidence="9">Integrase catalytic domain-containing protein</fullName>
    </recommendedName>
</protein>
<dbReference type="Gene3D" id="3.30.70.270">
    <property type="match status" value="1"/>
</dbReference>
<dbReference type="InterPro" id="IPR041588">
    <property type="entry name" value="Integrase_H2C2"/>
</dbReference>
<evidence type="ECO:0000259" key="4">
    <source>
        <dbReference type="PROSITE" id="PS50158"/>
    </source>
</evidence>
<dbReference type="GO" id="GO:0003676">
    <property type="term" value="F:nucleic acid binding"/>
    <property type="evidence" value="ECO:0007669"/>
    <property type="project" value="InterPro"/>
</dbReference>
<dbReference type="InterPro" id="IPR001878">
    <property type="entry name" value="Znf_CCHC"/>
</dbReference>
<dbReference type="EMBL" id="JAUCMV010000001">
    <property type="protein sequence ID" value="KAK0423375.1"/>
    <property type="molecule type" value="Genomic_DNA"/>
</dbReference>
<keyword evidence="1" id="KW-0479">Metal-binding</keyword>
<dbReference type="GO" id="GO:0042575">
    <property type="term" value="C:DNA polymerase complex"/>
    <property type="evidence" value="ECO:0007669"/>
    <property type="project" value="UniProtKB-ARBA"/>
</dbReference>